<name>A0A498BWZ8_9GAMM</name>
<comment type="caution">
    <text evidence="11">The sequence shown here is derived from an EMBL/GenBank/DDBJ whole genome shotgun (WGS) entry which is preliminary data.</text>
</comment>
<reference evidence="11 12" key="1">
    <citation type="submission" date="2018-10" db="EMBL/GenBank/DDBJ databases">
        <title>Genomic Encyclopedia of Type Strains, Phase IV (KMG-IV): sequencing the most valuable type-strain genomes for metagenomic binning, comparative biology and taxonomic classification.</title>
        <authorList>
            <person name="Goeker M."/>
        </authorList>
    </citation>
    <scope>NUCLEOTIDE SEQUENCE [LARGE SCALE GENOMIC DNA]</scope>
    <source>
        <strain evidence="11 12">DSM 12769</strain>
    </source>
</reference>
<evidence type="ECO:0000313" key="11">
    <source>
        <dbReference type="EMBL" id="RLK48184.1"/>
    </source>
</evidence>
<dbReference type="AlphaFoldDB" id="A0A498BWZ8"/>
<evidence type="ECO:0000256" key="5">
    <source>
        <dbReference type="ARBA" id="ARBA00022801"/>
    </source>
</evidence>
<evidence type="ECO:0000313" key="12">
    <source>
        <dbReference type="Proteomes" id="UP000275461"/>
    </source>
</evidence>
<keyword evidence="6" id="KW-0862">Zinc</keyword>
<evidence type="ECO:0000256" key="9">
    <source>
        <dbReference type="ARBA" id="ARBA00049893"/>
    </source>
</evidence>
<evidence type="ECO:0000256" key="8">
    <source>
        <dbReference type="ARBA" id="ARBA00048968"/>
    </source>
</evidence>
<gene>
    <name evidence="11" type="ORF">DFR31_2061</name>
</gene>
<dbReference type="InterPro" id="IPR003730">
    <property type="entry name" value="Cu_polyphenol_OxRdtase"/>
</dbReference>
<dbReference type="CDD" id="cd16833">
    <property type="entry name" value="YfiH"/>
    <property type="match status" value="1"/>
</dbReference>
<comment type="catalytic activity">
    <reaction evidence="1">
        <text>inosine + phosphate = alpha-D-ribose 1-phosphate + hypoxanthine</text>
        <dbReference type="Rhea" id="RHEA:27646"/>
        <dbReference type="ChEBI" id="CHEBI:17368"/>
        <dbReference type="ChEBI" id="CHEBI:17596"/>
        <dbReference type="ChEBI" id="CHEBI:43474"/>
        <dbReference type="ChEBI" id="CHEBI:57720"/>
        <dbReference type="EC" id="2.4.2.1"/>
    </reaction>
    <physiologicalReaction direction="left-to-right" evidence="1">
        <dbReference type="Rhea" id="RHEA:27647"/>
    </physiologicalReaction>
</comment>
<dbReference type="Pfam" id="PF02578">
    <property type="entry name" value="Cu-oxidase_4"/>
    <property type="match status" value="1"/>
</dbReference>
<evidence type="ECO:0000256" key="2">
    <source>
        <dbReference type="ARBA" id="ARBA00007353"/>
    </source>
</evidence>
<dbReference type="InterPro" id="IPR011324">
    <property type="entry name" value="Cytotoxic_necrot_fac-like_cat"/>
</dbReference>
<dbReference type="OrthoDB" id="4279at2"/>
<accession>A0A498BWZ8</accession>
<keyword evidence="4" id="KW-0479">Metal-binding</keyword>
<dbReference type="GO" id="GO:0005507">
    <property type="term" value="F:copper ion binding"/>
    <property type="evidence" value="ECO:0007669"/>
    <property type="project" value="TreeGrafter"/>
</dbReference>
<organism evidence="11 12">
    <name type="scientific">Alkalispirillum mobile</name>
    <dbReference type="NCBI Taxonomy" id="85925"/>
    <lineage>
        <taxon>Bacteria</taxon>
        <taxon>Pseudomonadati</taxon>
        <taxon>Pseudomonadota</taxon>
        <taxon>Gammaproteobacteria</taxon>
        <taxon>Chromatiales</taxon>
        <taxon>Ectothiorhodospiraceae</taxon>
        <taxon>Alkalispirillum</taxon>
    </lineage>
</organism>
<sequence length="271" mass="28705">MGERAGLFNHERCCGLAPATQWPMMDGMSELDFIRPDWPAPPGVRALTTTRAGGVSPPPYDSLNLGAHTGDAAACVAENRRRLALAADLPGAPVWLKQVHGTAVVAAHRATGVPEADGSVTDRRGLVCAILTADCLPVLLCDQDGTRVAALHAGWRGLVDGMLESGVAALGGPEGLMAWLGPAIGPDAFQVGAEVRQAFLARDEGAAPCFREDQEGRWRADLYALAARRLATVGVHAVYGGDHCTHTEAARFYSYRRDGETGRMATLIWLA</sequence>
<dbReference type="InterPro" id="IPR038371">
    <property type="entry name" value="Cu_polyphenol_OxRdtase_sf"/>
</dbReference>
<protein>
    <recommendedName>
        <fullName evidence="10">Purine nucleoside phosphorylase</fullName>
    </recommendedName>
</protein>
<dbReference type="GO" id="GO:0016787">
    <property type="term" value="F:hydrolase activity"/>
    <property type="evidence" value="ECO:0007669"/>
    <property type="project" value="UniProtKB-KW"/>
</dbReference>
<dbReference type="PANTHER" id="PTHR30616:SF2">
    <property type="entry name" value="PURINE NUCLEOSIDE PHOSPHORYLASE LACC1"/>
    <property type="match status" value="1"/>
</dbReference>
<comment type="catalytic activity">
    <reaction evidence="7">
        <text>adenosine + H2O + H(+) = inosine + NH4(+)</text>
        <dbReference type="Rhea" id="RHEA:24408"/>
        <dbReference type="ChEBI" id="CHEBI:15377"/>
        <dbReference type="ChEBI" id="CHEBI:15378"/>
        <dbReference type="ChEBI" id="CHEBI:16335"/>
        <dbReference type="ChEBI" id="CHEBI:17596"/>
        <dbReference type="ChEBI" id="CHEBI:28938"/>
        <dbReference type="EC" id="3.5.4.4"/>
    </reaction>
    <physiologicalReaction direction="left-to-right" evidence="7">
        <dbReference type="Rhea" id="RHEA:24409"/>
    </physiologicalReaction>
</comment>
<dbReference type="EMBL" id="RCDA01000003">
    <property type="protein sequence ID" value="RLK48184.1"/>
    <property type="molecule type" value="Genomic_DNA"/>
</dbReference>
<keyword evidence="3" id="KW-0808">Transferase</keyword>
<dbReference type="Gene3D" id="3.60.140.10">
    <property type="entry name" value="CNF1/YfiH-like putative cysteine hydrolases"/>
    <property type="match status" value="1"/>
</dbReference>
<dbReference type="NCBIfam" id="TIGR00726">
    <property type="entry name" value="peptidoglycan editing factor PgeF"/>
    <property type="match status" value="1"/>
</dbReference>
<evidence type="ECO:0000256" key="6">
    <source>
        <dbReference type="ARBA" id="ARBA00022833"/>
    </source>
</evidence>
<keyword evidence="12" id="KW-1185">Reference proteome</keyword>
<dbReference type="Proteomes" id="UP000275461">
    <property type="component" value="Unassembled WGS sequence"/>
</dbReference>
<keyword evidence="5" id="KW-0378">Hydrolase</keyword>
<evidence type="ECO:0000256" key="4">
    <source>
        <dbReference type="ARBA" id="ARBA00022723"/>
    </source>
</evidence>
<comment type="catalytic activity">
    <reaction evidence="8">
        <text>adenosine + phosphate = alpha-D-ribose 1-phosphate + adenine</text>
        <dbReference type="Rhea" id="RHEA:27642"/>
        <dbReference type="ChEBI" id="CHEBI:16335"/>
        <dbReference type="ChEBI" id="CHEBI:16708"/>
        <dbReference type="ChEBI" id="CHEBI:43474"/>
        <dbReference type="ChEBI" id="CHEBI:57720"/>
        <dbReference type="EC" id="2.4.2.1"/>
    </reaction>
    <physiologicalReaction direction="left-to-right" evidence="8">
        <dbReference type="Rhea" id="RHEA:27643"/>
    </physiologicalReaction>
</comment>
<evidence type="ECO:0000256" key="7">
    <source>
        <dbReference type="ARBA" id="ARBA00047989"/>
    </source>
</evidence>
<comment type="similarity">
    <text evidence="2 10">Belongs to the purine nucleoside phosphorylase YfiH/LACC1 family.</text>
</comment>
<dbReference type="SUPFAM" id="SSF64438">
    <property type="entry name" value="CNF1/YfiH-like putative cysteine hydrolases"/>
    <property type="match status" value="1"/>
</dbReference>
<dbReference type="PANTHER" id="PTHR30616">
    <property type="entry name" value="UNCHARACTERIZED PROTEIN YFIH"/>
    <property type="match status" value="1"/>
</dbReference>
<comment type="catalytic activity">
    <reaction evidence="9">
        <text>S-methyl-5'-thioadenosine + phosphate = 5-(methylsulfanyl)-alpha-D-ribose 1-phosphate + adenine</text>
        <dbReference type="Rhea" id="RHEA:11852"/>
        <dbReference type="ChEBI" id="CHEBI:16708"/>
        <dbReference type="ChEBI" id="CHEBI:17509"/>
        <dbReference type="ChEBI" id="CHEBI:43474"/>
        <dbReference type="ChEBI" id="CHEBI:58533"/>
        <dbReference type="EC" id="2.4.2.28"/>
    </reaction>
    <physiologicalReaction direction="left-to-right" evidence="9">
        <dbReference type="Rhea" id="RHEA:11853"/>
    </physiologicalReaction>
</comment>
<evidence type="ECO:0000256" key="10">
    <source>
        <dbReference type="RuleBase" id="RU361274"/>
    </source>
</evidence>
<evidence type="ECO:0000256" key="3">
    <source>
        <dbReference type="ARBA" id="ARBA00022679"/>
    </source>
</evidence>
<dbReference type="GO" id="GO:0017061">
    <property type="term" value="F:S-methyl-5-thioadenosine phosphorylase activity"/>
    <property type="evidence" value="ECO:0007669"/>
    <property type="project" value="UniProtKB-EC"/>
</dbReference>
<evidence type="ECO:0000256" key="1">
    <source>
        <dbReference type="ARBA" id="ARBA00000553"/>
    </source>
</evidence>
<proteinExistence type="inferred from homology"/>